<dbReference type="InterPro" id="IPR039634">
    <property type="entry name" value="Bul1-like"/>
</dbReference>
<evidence type="ECO:0000313" key="4">
    <source>
        <dbReference type="Proteomes" id="UP000697127"/>
    </source>
</evidence>
<name>A0A9P6WNP4_9ASCO</name>
<organism evidence="3 4">
    <name type="scientific">Pichia californica</name>
    <dbReference type="NCBI Taxonomy" id="460514"/>
    <lineage>
        <taxon>Eukaryota</taxon>
        <taxon>Fungi</taxon>
        <taxon>Dikarya</taxon>
        <taxon>Ascomycota</taxon>
        <taxon>Saccharomycotina</taxon>
        <taxon>Pichiomycetes</taxon>
        <taxon>Pichiales</taxon>
        <taxon>Pichiaceae</taxon>
        <taxon>Pichia</taxon>
    </lineage>
</organism>
<protein>
    <recommendedName>
        <fullName evidence="2">Bul1 N-terminal domain-containing protein</fullName>
    </recommendedName>
</protein>
<dbReference type="AlphaFoldDB" id="A0A9P6WNP4"/>
<sequence length="674" mass="77130">MNPERSNADTTQNGENKNITLTSINSNSGKDPVTGRFNPKNFNKECDDFLPSFEMHSFMFNRSLNENNLPDYQDIEPVASNDQINSMISNDAELNSGEFVLNNLNKLQKINLPIEVNVTFTKDILKMDEPYEKENPLRTYQPGEIVCGFMTFENKGTMNIPFEMLLVSMECKLGVINPKNGNCHKKTLVTMNDLEASFTFLPDAFYTVPEEYDPNDNVILGFKYRIFEPGVVVKKIFKFRIPNQLLDTTCNEQFPEHLQLPPSFGYYKNNIRSPVPKIDTHLGYGRSDVLGSPINVNDYTPAGVFCSYFIDVQIIGKRLDIYKQFYTPATKHNYEFIFLKKVEHHFRVGKSNEDDVLPLNYGSTKDQLDSIEKTAIEAIEVLTERQMLNQVNITDRRQQDEIIFSSNGKMKITEITTQERDIEKSVLNGVRHCNMYFKFKKDLFSKLGGELNILAEMDKNASVKSFLPKLMEDKTTSILFSEKLMKLSSPTVTLELEYKPSGNSKSFPTTLAINPTIIAIDIESVYGIPFIVDNNYILQDINNIKKNFHKFILYYEKLNDLEKKINCEIPHSTKNLLQGMSSLKYTEIPISSIFKGCTIDIPKGEWKYDVKSQIYRTTTKFQLEFNTDVILACAKALLPSLILHFTQNLGALSLDEKPDYIEKAVGSTLFRNVN</sequence>
<gene>
    <name evidence="3" type="ORF">C6P40_003317</name>
</gene>
<dbReference type="InterPro" id="IPR007519">
    <property type="entry name" value="Bul1_N"/>
</dbReference>
<feature type="compositionally biased region" description="Polar residues" evidence="1">
    <location>
        <begin position="1"/>
        <end position="29"/>
    </location>
</feature>
<feature type="region of interest" description="Disordered" evidence="1">
    <location>
        <begin position="1"/>
        <end position="33"/>
    </location>
</feature>
<keyword evidence="4" id="KW-1185">Reference proteome</keyword>
<dbReference type="PANTHER" id="PTHR31904">
    <property type="entry name" value="BYPASS OF STOP CODON PROTEIN 5-RELATED"/>
    <property type="match status" value="1"/>
</dbReference>
<dbReference type="EMBL" id="PUHW01000037">
    <property type="protein sequence ID" value="KAG0690296.1"/>
    <property type="molecule type" value="Genomic_DNA"/>
</dbReference>
<evidence type="ECO:0000313" key="3">
    <source>
        <dbReference type="EMBL" id="KAG0690296.1"/>
    </source>
</evidence>
<proteinExistence type="predicted"/>
<evidence type="ECO:0000256" key="1">
    <source>
        <dbReference type="SAM" id="MobiDB-lite"/>
    </source>
</evidence>
<dbReference type="Pfam" id="PF04425">
    <property type="entry name" value="Bul1_N"/>
    <property type="match status" value="1"/>
</dbReference>
<feature type="domain" description="Bul1 N-terminal" evidence="2">
    <location>
        <begin position="85"/>
        <end position="352"/>
    </location>
</feature>
<reference evidence="3" key="1">
    <citation type="submission" date="2020-11" db="EMBL/GenBank/DDBJ databases">
        <title>Kefir isolates.</title>
        <authorList>
            <person name="Marcisauskas S."/>
            <person name="Kim Y."/>
            <person name="Blasche S."/>
        </authorList>
    </citation>
    <scope>NUCLEOTIDE SEQUENCE</scope>
    <source>
        <strain evidence="3">Olga-1</strain>
    </source>
</reference>
<accession>A0A9P6WNP4</accession>
<dbReference type="PANTHER" id="PTHR31904:SF1">
    <property type="entry name" value="BYPASS OF STOP CODON PROTEIN 5-RELATED"/>
    <property type="match status" value="1"/>
</dbReference>
<dbReference type="OrthoDB" id="2283785at2759"/>
<dbReference type="Proteomes" id="UP000697127">
    <property type="component" value="Unassembled WGS sequence"/>
</dbReference>
<evidence type="ECO:0000259" key="2">
    <source>
        <dbReference type="Pfam" id="PF04425"/>
    </source>
</evidence>
<comment type="caution">
    <text evidence="3">The sequence shown here is derived from an EMBL/GenBank/DDBJ whole genome shotgun (WGS) entry which is preliminary data.</text>
</comment>